<gene>
    <name evidence="2" type="ORF">SCP_1402900</name>
</gene>
<proteinExistence type="predicted"/>
<dbReference type="InParanoid" id="A0A401H3A1"/>
<accession>A0A401H3A1</accession>
<protein>
    <submittedName>
        <fullName evidence="2">PREDICTED: uncharacterized protein</fullName>
    </submittedName>
</protein>
<keyword evidence="3" id="KW-1185">Reference proteome</keyword>
<dbReference type="PANTHER" id="PTHR45795">
    <property type="entry name" value="EARLY GAMETOCYTE ENRICHED PHOSPHOPROTEIN EGXP"/>
    <property type="match status" value="1"/>
</dbReference>
<dbReference type="AlphaFoldDB" id="A0A401H3A1"/>
<evidence type="ECO:0000313" key="2">
    <source>
        <dbReference type="EMBL" id="GBE88882.1"/>
    </source>
</evidence>
<dbReference type="PANTHER" id="PTHR45795:SF1">
    <property type="entry name" value="MACRO DOMAIN-CONTAINING PROTEIN"/>
    <property type="match status" value="1"/>
</dbReference>
<dbReference type="EMBL" id="BFAD01000014">
    <property type="protein sequence ID" value="GBE88882.1"/>
    <property type="molecule type" value="Genomic_DNA"/>
</dbReference>
<comment type="caution">
    <text evidence="2">The sequence shown here is derived from an EMBL/GenBank/DDBJ whole genome shotgun (WGS) entry which is preliminary data.</text>
</comment>
<dbReference type="Proteomes" id="UP000287166">
    <property type="component" value="Unassembled WGS sequence"/>
</dbReference>
<evidence type="ECO:0000313" key="3">
    <source>
        <dbReference type="Proteomes" id="UP000287166"/>
    </source>
</evidence>
<dbReference type="GeneID" id="38785799"/>
<dbReference type="OrthoDB" id="6382204at2759"/>
<reference evidence="2 3" key="1">
    <citation type="journal article" date="2018" name="Sci. Rep.">
        <title>Genome sequence of the cauliflower mushroom Sparassis crispa (Hanabiratake) and its association with beneficial usage.</title>
        <authorList>
            <person name="Kiyama R."/>
            <person name="Furutani Y."/>
            <person name="Kawaguchi K."/>
            <person name="Nakanishi T."/>
        </authorList>
    </citation>
    <scope>NUCLEOTIDE SEQUENCE [LARGE SCALE GENOMIC DNA]</scope>
</reference>
<feature type="region of interest" description="Disordered" evidence="1">
    <location>
        <begin position="1"/>
        <end position="26"/>
    </location>
</feature>
<organism evidence="2 3">
    <name type="scientific">Sparassis crispa</name>
    <dbReference type="NCBI Taxonomy" id="139825"/>
    <lineage>
        <taxon>Eukaryota</taxon>
        <taxon>Fungi</taxon>
        <taxon>Dikarya</taxon>
        <taxon>Basidiomycota</taxon>
        <taxon>Agaricomycotina</taxon>
        <taxon>Agaricomycetes</taxon>
        <taxon>Polyporales</taxon>
        <taxon>Sparassidaceae</taxon>
        <taxon>Sparassis</taxon>
    </lineage>
</organism>
<dbReference type="RefSeq" id="XP_027619795.1">
    <property type="nucleotide sequence ID" value="XM_027763994.1"/>
</dbReference>
<evidence type="ECO:0000256" key="1">
    <source>
        <dbReference type="SAM" id="MobiDB-lite"/>
    </source>
</evidence>
<sequence>MLRMQHSRKASPSAGEAKLMPPGMARAGNAGESATFTVVTASRPPPDFLLQTAELRGKGMVVPWTVKAPLAWSASPGKAYRKFTKELELGSGYLVDGRAGYVRRTGDMNTHNARPYCTCSLVVEQAKGVQEVEQAKGVQEVEQAKGVQEVEQAKGVQEVEQAKGVQEVEQAKGVQEVEQAKGVQEVEQAKGVQEVEQAKGVQEVEQAKGVQEVEQAKGVQEVEQAKGVQEVEQAKGVQEVEQAKGVQEVERCTGGREISNISAIRKTKT</sequence>
<name>A0A401H3A1_9APHY</name>
<dbReference type="InterPro" id="IPR053300">
    <property type="entry name" value="Homeobox-like_regulator"/>
</dbReference>